<name>B6YVK6_THEON</name>
<dbReference type="STRING" id="523850.TON_1840"/>
<evidence type="ECO:0000313" key="3">
    <source>
        <dbReference type="Proteomes" id="UP000002727"/>
    </source>
</evidence>
<dbReference type="eggNOG" id="arCOG03169">
    <property type="taxonomic scope" value="Archaea"/>
</dbReference>
<dbReference type="PATRIC" id="fig|523850.10.peg.1856"/>
<dbReference type="InterPro" id="IPR036388">
    <property type="entry name" value="WH-like_DNA-bd_sf"/>
</dbReference>
<dbReference type="EMBL" id="CP000855">
    <property type="protein sequence ID" value="ACJ17330.1"/>
    <property type="molecule type" value="Genomic_DNA"/>
</dbReference>
<evidence type="ECO:0000259" key="1">
    <source>
        <dbReference type="Pfam" id="PF21100"/>
    </source>
</evidence>
<evidence type="ECO:0000313" key="2">
    <source>
        <dbReference type="EMBL" id="ACJ17330.1"/>
    </source>
</evidence>
<dbReference type="Pfam" id="PF21100">
    <property type="entry name" value="WHD_MCM"/>
    <property type="match status" value="1"/>
</dbReference>
<dbReference type="KEGG" id="ton:TON_1840"/>
<dbReference type="Gene3D" id="1.10.8.60">
    <property type="match status" value="1"/>
</dbReference>
<dbReference type="HOGENOM" id="CLU_1998856_0_0_2"/>
<feature type="domain" description="MCM C-terminal" evidence="1">
    <location>
        <begin position="57"/>
        <end position="121"/>
    </location>
</feature>
<proteinExistence type="predicted"/>
<dbReference type="PANTHER" id="PTHR34301:SF8">
    <property type="entry name" value="ATPASE DOMAIN-CONTAINING PROTEIN"/>
    <property type="match status" value="1"/>
</dbReference>
<dbReference type="InterPro" id="IPR048907">
    <property type="entry name" value="WHD_MCM_arc"/>
</dbReference>
<gene>
    <name evidence="2" type="ordered locus">TON_1840</name>
</gene>
<dbReference type="RefSeq" id="WP_012572802.1">
    <property type="nucleotide sequence ID" value="NC_011529.1"/>
</dbReference>
<dbReference type="PANTHER" id="PTHR34301">
    <property type="entry name" value="DNA-BINDING PROTEIN-RELATED"/>
    <property type="match status" value="1"/>
</dbReference>
<organism evidence="2 3">
    <name type="scientific">Thermococcus onnurineus (strain NA1)</name>
    <dbReference type="NCBI Taxonomy" id="523850"/>
    <lineage>
        <taxon>Archaea</taxon>
        <taxon>Methanobacteriati</taxon>
        <taxon>Methanobacteriota</taxon>
        <taxon>Thermococci</taxon>
        <taxon>Thermococcales</taxon>
        <taxon>Thermococcaceae</taxon>
        <taxon>Thermococcus</taxon>
    </lineage>
</organism>
<sequence length="134" mass="15397">MNPKDILSAIKALDGVPGWLTHYGASRIDGKTHWDAIHDVLTEAEGYIRSEFEELDRASPRYRRIMEIVASITSRKDSASWTEIKNALELREGKEIDDKNINLLLKKLVNYGFLEHVGREYSIPDPVIKRIFQT</sequence>
<dbReference type="InterPro" id="IPR036390">
    <property type="entry name" value="WH_DNA-bd_sf"/>
</dbReference>
<dbReference type="SUPFAM" id="SSF46785">
    <property type="entry name" value="Winged helix' DNA-binding domain"/>
    <property type="match status" value="1"/>
</dbReference>
<dbReference type="Proteomes" id="UP000002727">
    <property type="component" value="Chromosome"/>
</dbReference>
<dbReference type="AlphaFoldDB" id="B6YVK6"/>
<reference evidence="2 3" key="1">
    <citation type="journal article" date="2008" name="J. Bacteriol.">
        <title>The complete genome sequence of Thermococcus onnurineus NA1 reveals a mixed heterotrophic and carboxydotrophic metabolism.</title>
        <authorList>
            <person name="Lee H.S."/>
            <person name="Kang S.G."/>
            <person name="Bae S.S."/>
            <person name="Lim J.K."/>
            <person name="Cho Y."/>
            <person name="Kim Y.J."/>
            <person name="Jeon J.H."/>
            <person name="Cha S.S."/>
            <person name="Kwon K.K."/>
            <person name="Kim H.T."/>
            <person name="Park C.J."/>
            <person name="Lee H.W."/>
            <person name="Kim S.I."/>
            <person name="Chun J."/>
            <person name="Colwell R.R."/>
            <person name="Kim S.J."/>
            <person name="Lee J.H."/>
        </authorList>
    </citation>
    <scope>NUCLEOTIDE SEQUENCE [LARGE SCALE GENOMIC DNA]</scope>
    <source>
        <strain evidence="2 3">NA1</strain>
    </source>
</reference>
<dbReference type="GeneID" id="25393735"/>
<accession>B6YVK6</accession>
<protein>
    <recommendedName>
        <fullName evidence="1">MCM C-terminal domain-containing protein</fullName>
    </recommendedName>
</protein>
<keyword evidence="3" id="KW-1185">Reference proteome</keyword>
<dbReference type="OrthoDB" id="132045at2157"/>
<dbReference type="Gene3D" id="1.10.10.10">
    <property type="entry name" value="Winged helix-like DNA-binding domain superfamily/Winged helix DNA-binding domain"/>
    <property type="match status" value="1"/>
</dbReference>